<dbReference type="AlphaFoldDB" id="A0A9W4E0F7"/>
<organism evidence="1 2">
    <name type="scientific">Actinacidiphila cocklensis</name>
    <dbReference type="NCBI Taxonomy" id="887465"/>
    <lineage>
        <taxon>Bacteria</taxon>
        <taxon>Bacillati</taxon>
        <taxon>Actinomycetota</taxon>
        <taxon>Actinomycetes</taxon>
        <taxon>Kitasatosporales</taxon>
        <taxon>Streptomycetaceae</taxon>
        <taxon>Actinacidiphila</taxon>
    </lineage>
</organism>
<keyword evidence="2" id="KW-1185">Reference proteome</keyword>
<dbReference type="EMBL" id="CAJSLV010000081">
    <property type="protein sequence ID" value="CAG6397204.1"/>
    <property type="molecule type" value="Genomic_DNA"/>
</dbReference>
<evidence type="ECO:0000313" key="1">
    <source>
        <dbReference type="EMBL" id="CAG6397204.1"/>
    </source>
</evidence>
<name>A0A9W4E0F7_9ACTN</name>
<proteinExistence type="predicted"/>
<dbReference type="Proteomes" id="UP001152519">
    <property type="component" value="Unassembled WGS sequence"/>
</dbReference>
<reference evidence="1" key="1">
    <citation type="submission" date="2021-05" db="EMBL/GenBank/DDBJ databases">
        <authorList>
            <person name="Arsene-Ploetze F."/>
        </authorList>
    </citation>
    <scope>NUCLEOTIDE SEQUENCE</scope>
    <source>
        <strain evidence="1">DSM 42138</strain>
    </source>
</reference>
<evidence type="ECO:0000313" key="2">
    <source>
        <dbReference type="Proteomes" id="UP001152519"/>
    </source>
</evidence>
<gene>
    <name evidence="1" type="ORF">SCOCK_50253</name>
</gene>
<accession>A0A9W4E0F7</accession>
<sequence>MDETAALRSRTAARVLGAVDFLADVAAMQASAPKGTSIEVCRRNAVASDTAMSTCAPRSGPPAGG</sequence>
<comment type="caution">
    <text evidence="1">The sequence shown here is derived from an EMBL/GenBank/DDBJ whole genome shotgun (WGS) entry which is preliminary data.</text>
</comment>
<protein>
    <submittedName>
        <fullName evidence="1">Uncharacterized protein</fullName>
    </submittedName>
</protein>